<feature type="transmembrane region" description="Helical" evidence="8">
    <location>
        <begin position="202"/>
        <end position="226"/>
    </location>
</feature>
<dbReference type="PROSITE" id="PS50850">
    <property type="entry name" value="MFS"/>
    <property type="match status" value="1"/>
</dbReference>
<feature type="transmembrane region" description="Helical" evidence="8">
    <location>
        <begin position="98"/>
        <end position="119"/>
    </location>
</feature>
<proteinExistence type="inferred from homology"/>
<dbReference type="CDD" id="cd17320">
    <property type="entry name" value="MFS_MdfA_MDR_like"/>
    <property type="match status" value="1"/>
</dbReference>
<dbReference type="OrthoDB" id="9812221at2"/>
<dbReference type="Proteomes" id="UP000252707">
    <property type="component" value="Unassembled WGS sequence"/>
</dbReference>
<dbReference type="GO" id="GO:1990961">
    <property type="term" value="P:xenobiotic detoxification by transmembrane export across the plasma membrane"/>
    <property type="evidence" value="ECO:0007669"/>
    <property type="project" value="InterPro"/>
</dbReference>
<evidence type="ECO:0000256" key="5">
    <source>
        <dbReference type="ARBA" id="ARBA00022692"/>
    </source>
</evidence>
<evidence type="ECO:0000256" key="3">
    <source>
        <dbReference type="ARBA" id="ARBA00022448"/>
    </source>
</evidence>
<dbReference type="NCBIfam" id="NF008314">
    <property type="entry name" value="PRK11102.1"/>
    <property type="match status" value="1"/>
</dbReference>
<feature type="transmembrane region" description="Helical" evidence="8">
    <location>
        <begin position="161"/>
        <end position="181"/>
    </location>
</feature>
<dbReference type="InterPro" id="IPR036259">
    <property type="entry name" value="MFS_trans_sf"/>
</dbReference>
<reference evidence="10 11" key="1">
    <citation type="submission" date="2018-07" db="EMBL/GenBank/DDBJ databases">
        <title>Genomic Encyclopedia of Type Strains, Phase IV (KMG-IV): sequencing the most valuable type-strain genomes for metagenomic binning, comparative biology and taxonomic classification.</title>
        <authorList>
            <person name="Goeker M."/>
        </authorList>
    </citation>
    <scope>NUCLEOTIDE SEQUENCE [LARGE SCALE GENOMIC DNA]</scope>
    <source>
        <strain evidence="10 11">DSM 26407</strain>
    </source>
</reference>
<feature type="transmembrane region" description="Helical" evidence="8">
    <location>
        <begin position="367"/>
        <end position="387"/>
    </location>
</feature>
<comment type="similarity">
    <text evidence="2 8">Belongs to the major facilitator superfamily. Bcr/CmlA family.</text>
</comment>
<protein>
    <recommendedName>
        <fullName evidence="8">Bcr/CflA family efflux transporter</fullName>
    </recommendedName>
</protein>
<evidence type="ECO:0000313" key="10">
    <source>
        <dbReference type="EMBL" id="RCX26527.1"/>
    </source>
</evidence>
<name>A0A369C1H9_9GAMM</name>
<feature type="transmembrane region" description="Helical" evidence="8">
    <location>
        <begin position="45"/>
        <end position="62"/>
    </location>
</feature>
<dbReference type="InterPro" id="IPR020846">
    <property type="entry name" value="MFS_dom"/>
</dbReference>
<keyword evidence="5 8" id="KW-0812">Transmembrane</keyword>
<dbReference type="PANTHER" id="PTHR23502">
    <property type="entry name" value="MAJOR FACILITATOR SUPERFAMILY"/>
    <property type="match status" value="1"/>
</dbReference>
<dbReference type="Gene3D" id="1.20.1720.10">
    <property type="entry name" value="Multidrug resistance protein D"/>
    <property type="match status" value="1"/>
</dbReference>
<feature type="transmembrane region" description="Helical" evidence="8">
    <location>
        <begin position="303"/>
        <end position="332"/>
    </location>
</feature>
<dbReference type="GO" id="GO:0042910">
    <property type="term" value="F:xenobiotic transmembrane transporter activity"/>
    <property type="evidence" value="ECO:0007669"/>
    <property type="project" value="InterPro"/>
</dbReference>
<comment type="caution">
    <text evidence="10">The sequence shown here is derived from an EMBL/GenBank/DDBJ whole genome shotgun (WGS) entry which is preliminary data.</text>
</comment>
<keyword evidence="4" id="KW-1003">Cell membrane</keyword>
<evidence type="ECO:0000256" key="8">
    <source>
        <dbReference type="RuleBase" id="RU365088"/>
    </source>
</evidence>
<sequence length="400" mass="41973">MAITPSVLFTLGLLAGLTPFAIDLYLPSIPTIARDLGASVEMAQLSLTVYLGVFAVGQLFLGPVSDVLGRRRTIQGGLAVFFLASLACVAVPSMEWMLAARAVQAAGGAAVAVTVPALVRDLFDKDEYARVMGLVMIVMAMAPLVAPMLGSAIVATAHWRWVFVALAAITTAAAVLFQARVPETLAAARRQRFDLGQISRNYLRLLTHAAGLGYMLTGGLAFAGMMTFIVSSPYVYMELYHVPARYYGFLFSLHILAAVLAGFVNTRIVRRLGAERLLRIGLGVQATAALLLLGLALGGEPPLWVVAGASMLFIGTNGLVLGNSLAGFMAYFPQLAGTASAFAGTLRFGLGALIGTVVSLVHDGTAAPMQVAMGLCGLLAVTVYLLLCLPAQRRQARAGA</sequence>
<comment type="subcellular location">
    <subcellularLocation>
        <location evidence="8">Cell inner membrane</location>
        <topology evidence="8">Multi-pass membrane protein</topology>
    </subcellularLocation>
    <subcellularLocation>
        <location evidence="1">Cell membrane</location>
        <topology evidence="1">Multi-pass membrane protein</topology>
    </subcellularLocation>
</comment>
<evidence type="ECO:0000259" key="9">
    <source>
        <dbReference type="PROSITE" id="PS50850"/>
    </source>
</evidence>
<dbReference type="InterPro" id="IPR004812">
    <property type="entry name" value="Efflux_drug-R_Bcr/CmlA"/>
</dbReference>
<dbReference type="InterPro" id="IPR011701">
    <property type="entry name" value="MFS"/>
</dbReference>
<evidence type="ECO:0000313" key="11">
    <source>
        <dbReference type="Proteomes" id="UP000252707"/>
    </source>
</evidence>
<organism evidence="10 11">
    <name type="scientific">Thioalbus denitrificans</name>
    <dbReference type="NCBI Taxonomy" id="547122"/>
    <lineage>
        <taxon>Bacteria</taxon>
        <taxon>Pseudomonadati</taxon>
        <taxon>Pseudomonadota</taxon>
        <taxon>Gammaproteobacteria</taxon>
        <taxon>Chromatiales</taxon>
        <taxon>Ectothiorhodospiraceae</taxon>
        <taxon>Thioalbus</taxon>
    </lineage>
</organism>
<feature type="transmembrane region" description="Helical" evidence="8">
    <location>
        <begin position="131"/>
        <end position="155"/>
    </location>
</feature>
<accession>A0A369C1H9</accession>
<dbReference type="SUPFAM" id="SSF103473">
    <property type="entry name" value="MFS general substrate transporter"/>
    <property type="match status" value="1"/>
</dbReference>
<comment type="caution">
    <text evidence="8">Lacks conserved residue(s) required for the propagation of feature annotation.</text>
</comment>
<dbReference type="InterPro" id="IPR005829">
    <property type="entry name" value="Sugar_transporter_CS"/>
</dbReference>
<keyword evidence="7 8" id="KW-0472">Membrane</keyword>
<dbReference type="PANTHER" id="PTHR23502:SF132">
    <property type="entry name" value="POLYAMINE TRANSPORTER 2-RELATED"/>
    <property type="match status" value="1"/>
</dbReference>
<feature type="transmembrane region" description="Helical" evidence="8">
    <location>
        <begin position="339"/>
        <end position="361"/>
    </location>
</feature>
<feature type="transmembrane region" description="Helical" evidence="8">
    <location>
        <begin position="277"/>
        <end position="297"/>
    </location>
</feature>
<dbReference type="GO" id="GO:0005886">
    <property type="term" value="C:plasma membrane"/>
    <property type="evidence" value="ECO:0007669"/>
    <property type="project" value="UniProtKB-SubCell"/>
</dbReference>
<dbReference type="Pfam" id="PF07690">
    <property type="entry name" value="MFS_1"/>
    <property type="match status" value="1"/>
</dbReference>
<dbReference type="PROSITE" id="PS00216">
    <property type="entry name" value="SUGAR_TRANSPORT_1"/>
    <property type="match status" value="1"/>
</dbReference>
<feature type="domain" description="Major facilitator superfamily (MFS) profile" evidence="9">
    <location>
        <begin position="4"/>
        <end position="394"/>
    </location>
</feature>
<keyword evidence="6 8" id="KW-1133">Transmembrane helix</keyword>
<evidence type="ECO:0000256" key="6">
    <source>
        <dbReference type="ARBA" id="ARBA00022989"/>
    </source>
</evidence>
<keyword evidence="3 8" id="KW-0813">Transport</keyword>
<evidence type="ECO:0000256" key="2">
    <source>
        <dbReference type="ARBA" id="ARBA00006236"/>
    </source>
</evidence>
<keyword evidence="11" id="KW-1185">Reference proteome</keyword>
<feature type="transmembrane region" description="Helical" evidence="8">
    <location>
        <begin position="74"/>
        <end position="92"/>
    </location>
</feature>
<dbReference type="NCBIfam" id="TIGR00710">
    <property type="entry name" value="efflux_Bcr_CflA"/>
    <property type="match status" value="1"/>
</dbReference>
<evidence type="ECO:0000256" key="1">
    <source>
        <dbReference type="ARBA" id="ARBA00004651"/>
    </source>
</evidence>
<dbReference type="RefSeq" id="WP_114280608.1">
    <property type="nucleotide sequence ID" value="NZ_QPJY01000009.1"/>
</dbReference>
<gene>
    <name evidence="10" type="ORF">DFQ59_10956</name>
</gene>
<dbReference type="FunFam" id="1.20.1720.10:FF:000005">
    <property type="entry name" value="Bcr/CflA family efflux transporter"/>
    <property type="match status" value="1"/>
</dbReference>
<dbReference type="AlphaFoldDB" id="A0A369C1H9"/>
<evidence type="ECO:0000256" key="4">
    <source>
        <dbReference type="ARBA" id="ARBA00022475"/>
    </source>
</evidence>
<keyword evidence="8" id="KW-0997">Cell inner membrane</keyword>
<evidence type="ECO:0000256" key="7">
    <source>
        <dbReference type="ARBA" id="ARBA00023136"/>
    </source>
</evidence>
<feature type="transmembrane region" description="Helical" evidence="8">
    <location>
        <begin position="246"/>
        <end position="265"/>
    </location>
</feature>
<dbReference type="EMBL" id="QPJY01000009">
    <property type="protein sequence ID" value="RCX26527.1"/>
    <property type="molecule type" value="Genomic_DNA"/>
</dbReference>